<organism evidence="1 2">
    <name type="scientific">Coniosporium uncinatum</name>
    <dbReference type="NCBI Taxonomy" id="93489"/>
    <lineage>
        <taxon>Eukaryota</taxon>
        <taxon>Fungi</taxon>
        <taxon>Dikarya</taxon>
        <taxon>Ascomycota</taxon>
        <taxon>Pezizomycotina</taxon>
        <taxon>Dothideomycetes</taxon>
        <taxon>Dothideomycetes incertae sedis</taxon>
        <taxon>Coniosporium</taxon>
    </lineage>
</organism>
<name>A0ACC3DCY5_9PEZI</name>
<evidence type="ECO:0000313" key="1">
    <source>
        <dbReference type="EMBL" id="KAK3065442.1"/>
    </source>
</evidence>
<protein>
    <submittedName>
        <fullName evidence="1">Uncharacterized protein</fullName>
    </submittedName>
</protein>
<accession>A0ACC3DCY5</accession>
<evidence type="ECO:0000313" key="2">
    <source>
        <dbReference type="Proteomes" id="UP001186974"/>
    </source>
</evidence>
<gene>
    <name evidence="1" type="ORF">LTS18_009285</name>
</gene>
<reference evidence="1" key="1">
    <citation type="submission" date="2024-09" db="EMBL/GenBank/DDBJ databases">
        <title>Black Yeasts Isolated from many extreme environments.</title>
        <authorList>
            <person name="Coleine C."/>
            <person name="Stajich J.E."/>
            <person name="Selbmann L."/>
        </authorList>
    </citation>
    <scope>NUCLEOTIDE SEQUENCE</scope>
    <source>
        <strain evidence="1">CCFEE 5737</strain>
    </source>
</reference>
<proteinExistence type="predicted"/>
<comment type="caution">
    <text evidence="1">The sequence shown here is derived from an EMBL/GenBank/DDBJ whole genome shotgun (WGS) entry which is preliminary data.</text>
</comment>
<dbReference type="Proteomes" id="UP001186974">
    <property type="component" value="Unassembled WGS sequence"/>
</dbReference>
<keyword evidence="2" id="KW-1185">Reference proteome</keyword>
<dbReference type="EMBL" id="JAWDJW010006336">
    <property type="protein sequence ID" value="KAK3065442.1"/>
    <property type="molecule type" value="Genomic_DNA"/>
</dbReference>
<sequence>MKPIPRALSSRPGKPSASVTTRITTNFNTAVRSPRAANLSTAQCLRAPGPSIEEERLRRAQEEAADRDFLATVLSSKATKRDTRQYFKQFTQPRKPSASVQQAKGEAPHTHGHKQGRLDKLGVNLGSLYGPSKAIEASPIFSRQPRSDTFVEELLETVHVAVVKLRAPQSLDDETLKGIGLTLGQLGRLGLRSAVIVDCDEDESSDFPQQYTPSRRDTILQQAARVAAQIDVHPRAKARVLDSLIGVSPLQGQVACRAAVRGGVEVDNRKLLHSTLSKGIIAVLPPLAFFTETMSTKVVSADDVVLALTRDLAGINPNAAPKDNHVDMTDSERREGFRDHISLDKIIILDTLGGMPANNKRDNAHIFVNLEQEYRDIRRQLSDPTSERVKAPVTASKSARKKTVFGLSNPFSKFVEDEVLPANDRDTSANSSTSISTQPTSRHVKNLDLAQQALTLLPPSSSALITTPSEAANSAFSSTSTGASPGVATRRQKNPLIHNLLTDKPLISSSLPTARLASTPSVNPRFTPSTVLKRGMPLTIIPDPHTNPWTPPGPEGTSLLLDDPRIDFPRLLNLIEDSFQRPLDVRHYLSRIRNKIAGVIIAGEYEGGAILTWETPSPSPSTSASSPDETSDHSRRPPVPYLDKFAVLQRSQGAGGVADIVFNAMVRTCFPDGVVWRSRSDNPVNKWYFERSTGTWRIPRSNWTMFWTGRGVEVGKEEGREGLEWDVDVRGDVGEGRRRWRDYVRVCEGIEASWKNREKAPD</sequence>